<evidence type="ECO:0000259" key="9">
    <source>
        <dbReference type="Pfam" id="PF20473"/>
    </source>
</evidence>
<dbReference type="OrthoDB" id="249114at2"/>
<dbReference type="SUPFAM" id="SSF53335">
    <property type="entry name" value="S-adenosyl-L-methionine-dependent methyltransferases"/>
    <property type="match status" value="1"/>
</dbReference>
<evidence type="ECO:0000259" key="6">
    <source>
        <dbReference type="Pfam" id="PF20465"/>
    </source>
</evidence>
<dbReference type="InterPro" id="IPR046816">
    <property type="entry name" value="MmeI_Mtase"/>
</dbReference>
<dbReference type="Pfam" id="PF20467">
    <property type="entry name" value="MmeI_C"/>
    <property type="match status" value="1"/>
</dbReference>
<evidence type="ECO:0000256" key="1">
    <source>
        <dbReference type="ARBA" id="ARBA00011900"/>
    </source>
</evidence>
<dbReference type="Pfam" id="PF20464">
    <property type="entry name" value="MmeI_N"/>
    <property type="match status" value="1"/>
</dbReference>
<dbReference type="AlphaFoldDB" id="A0A5C6CBX6"/>
<dbReference type="PANTHER" id="PTHR33841:SF1">
    <property type="entry name" value="DNA METHYLTRANSFERASE A"/>
    <property type="match status" value="1"/>
</dbReference>
<protein>
    <recommendedName>
        <fullName evidence="1">site-specific DNA-methyltransferase (adenine-specific)</fullName>
        <ecNumber evidence="1">2.1.1.72</ecNumber>
    </recommendedName>
</protein>
<dbReference type="PANTHER" id="PTHR33841">
    <property type="entry name" value="DNA METHYLTRANSFERASE YEEA-RELATED"/>
    <property type="match status" value="1"/>
</dbReference>
<evidence type="ECO:0000256" key="2">
    <source>
        <dbReference type="ARBA" id="ARBA00022603"/>
    </source>
</evidence>
<feature type="domain" description="MmeI-like C-terminal" evidence="8">
    <location>
        <begin position="800"/>
        <end position="875"/>
    </location>
</feature>
<comment type="caution">
    <text evidence="10">The sequence shown here is derived from an EMBL/GenBank/DDBJ whole genome shotgun (WGS) entry which is preliminary data.</text>
</comment>
<gene>
    <name evidence="10" type="ORF">Pla52o_39250</name>
</gene>
<dbReference type="EC" id="2.1.1.72" evidence="1"/>
<feature type="domain" description="MmeI-like N-terminal" evidence="5">
    <location>
        <begin position="1"/>
        <end position="158"/>
    </location>
</feature>
<dbReference type="Gene3D" id="3.40.50.150">
    <property type="entry name" value="Vaccinia Virus protein VP39"/>
    <property type="match status" value="1"/>
</dbReference>
<dbReference type="InterPro" id="IPR029063">
    <property type="entry name" value="SAM-dependent_MTases_sf"/>
</dbReference>
<dbReference type="InterPro" id="IPR046818">
    <property type="entry name" value="MmeI_C"/>
</dbReference>
<keyword evidence="11" id="KW-1185">Reference proteome</keyword>
<feature type="domain" description="MmeI-like DNA-methyltransferase" evidence="9">
    <location>
        <begin position="320"/>
        <end position="578"/>
    </location>
</feature>
<evidence type="ECO:0000256" key="4">
    <source>
        <dbReference type="ARBA" id="ARBA00047942"/>
    </source>
</evidence>
<dbReference type="InterPro" id="IPR050953">
    <property type="entry name" value="N4_N6_ade-DNA_methylase"/>
</dbReference>
<dbReference type="RefSeq" id="WP_146596009.1">
    <property type="nucleotide sequence ID" value="NZ_SJPT01000006.1"/>
</dbReference>
<name>A0A5C6CBX6_9BACT</name>
<sequence length="884" mass="100001">MNIEQLEEIIRELTDGFDAENFIYDLLLAYELPKASITRLRKGTSNLGKGDCDLLWKNRVCYAHHDSADLHGLVDQLKSNSRVKSAKPRFVVVTDGETLLASDTKTDDSLETPLSDLAKHFDFFLPWAGMEKSQLRSESVADIRAAEKMGRLYDLILESNPPKTDTERHSLNIFLARLLFCFFAEDTRIFAEDQFTKAIDSHTAPDGSDLQQYLTRLFKVLAVEDRRDLPKYLADFPYVNGGLFCDEHPVPKFDVQSRKIILDCGSLNWRDINPDIFGSMIQAVVHSSERGNLGIHYTSVLNIMKVIEPLFLESLRAELDKAGSNRKKLESLLERLYRIRVFDPACGSGNFLIIAYKELSKLEIEIFQRIYGDQQSFQFESKIQLTQFYGIEIDGFAAETAKLSLWLAEHQMNLAFESVFGSARPTLPLHDGGHVAHENATRIDWEEVCPSDSENEVYILGNPPYLGGKSQSAEQKSDMDLVFENAKNCGQLDYIASWFMKAARYVSENANARSAFVTTSSICQGSQVPQLWPLVFRLGVQIHFAHKPFKWSNNAKGNAQITCSIIGLANQPDAVVIYDDHGKRNVRFINAYLAPGVDVIVAPTAKSLSALPTMITGNNPYDGKNLLLTSPERESLLAKHPEMEKWIRPTFGSSNFLSGIDRWCIWLEDEDVEAAMKIPEIAKRIDKTRQFRASGGEVARGLVSRSHQFRYTHTAKSNSIIVPAVSSEKREYIPIGFLDNRAIILHSAMAIYDPPPWVFGVVSSRLHVTWVRTVAGRLKTDLRYASALCYNTFPFPDLAESQKQEIESCVFGVIDSREEHPEKTLSDLYAPSKMPGSLREMHQRLDETVERCYRSKPFKDDDERIEVLLQRYSELIIRGSKADA</sequence>
<evidence type="ECO:0000259" key="5">
    <source>
        <dbReference type="Pfam" id="PF20464"/>
    </source>
</evidence>
<feature type="domain" description="MmeI-like helicase spacer" evidence="6">
    <location>
        <begin position="169"/>
        <end position="244"/>
    </location>
</feature>
<reference evidence="10 11" key="1">
    <citation type="submission" date="2019-02" db="EMBL/GenBank/DDBJ databases">
        <title>Deep-cultivation of Planctomycetes and their phenomic and genomic characterization uncovers novel biology.</title>
        <authorList>
            <person name="Wiegand S."/>
            <person name="Jogler M."/>
            <person name="Boedeker C."/>
            <person name="Pinto D."/>
            <person name="Vollmers J."/>
            <person name="Rivas-Marin E."/>
            <person name="Kohn T."/>
            <person name="Peeters S.H."/>
            <person name="Heuer A."/>
            <person name="Rast P."/>
            <person name="Oberbeckmann S."/>
            <person name="Bunk B."/>
            <person name="Jeske O."/>
            <person name="Meyerdierks A."/>
            <person name="Storesund J.E."/>
            <person name="Kallscheuer N."/>
            <person name="Luecker S."/>
            <person name="Lage O.M."/>
            <person name="Pohl T."/>
            <person name="Merkel B.J."/>
            <person name="Hornburger P."/>
            <person name="Mueller R.-W."/>
            <person name="Bruemmer F."/>
            <person name="Labrenz M."/>
            <person name="Spormann A.M."/>
            <person name="Op Den Camp H."/>
            <person name="Overmann J."/>
            <person name="Amann R."/>
            <person name="Jetten M.S.M."/>
            <person name="Mascher T."/>
            <person name="Medema M.H."/>
            <person name="Devos D.P."/>
            <person name="Kaster A.-K."/>
            <person name="Ovreas L."/>
            <person name="Rohde M."/>
            <person name="Galperin M.Y."/>
            <person name="Jogler C."/>
        </authorList>
    </citation>
    <scope>NUCLEOTIDE SEQUENCE [LARGE SCALE GENOMIC DNA]</scope>
    <source>
        <strain evidence="10 11">Pla52o</strain>
    </source>
</reference>
<dbReference type="InterPro" id="IPR046819">
    <property type="entry name" value="MmeI_hel"/>
</dbReference>
<dbReference type="Pfam" id="PF20466">
    <property type="entry name" value="MmeI_TRD"/>
    <property type="match status" value="1"/>
</dbReference>
<keyword evidence="3" id="KW-0808">Transferase</keyword>
<dbReference type="GO" id="GO:0009007">
    <property type="term" value="F:site-specific DNA-methyltransferase (adenine-specific) activity"/>
    <property type="evidence" value="ECO:0007669"/>
    <property type="project" value="UniProtKB-EC"/>
</dbReference>
<dbReference type="InterPro" id="IPR046817">
    <property type="entry name" value="MmeI_N"/>
</dbReference>
<evidence type="ECO:0000256" key="3">
    <source>
        <dbReference type="ARBA" id="ARBA00022679"/>
    </source>
</evidence>
<dbReference type="Pfam" id="PF20473">
    <property type="entry name" value="MmeI_Mtase"/>
    <property type="match status" value="1"/>
</dbReference>
<feature type="domain" description="MmeI-like target recognition" evidence="7">
    <location>
        <begin position="596"/>
        <end position="798"/>
    </location>
</feature>
<evidence type="ECO:0000313" key="11">
    <source>
        <dbReference type="Proteomes" id="UP000316304"/>
    </source>
</evidence>
<dbReference type="Proteomes" id="UP000316304">
    <property type="component" value="Unassembled WGS sequence"/>
</dbReference>
<evidence type="ECO:0000259" key="8">
    <source>
        <dbReference type="Pfam" id="PF20467"/>
    </source>
</evidence>
<accession>A0A5C6CBX6</accession>
<dbReference type="EMBL" id="SJPT01000006">
    <property type="protein sequence ID" value="TWU21738.1"/>
    <property type="molecule type" value="Genomic_DNA"/>
</dbReference>
<organism evidence="10 11">
    <name type="scientific">Novipirellula galeiformis</name>
    <dbReference type="NCBI Taxonomy" id="2528004"/>
    <lineage>
        <taxon>Bacteria</taxon>
        <taxon>Pseudomonadati</taxon>
        <taxon>Planctomycetota</taxon>
        <taxon>Planctomycetia</taxon>
        <taxon>Pirellulales</taxon>
        <taxon>Pirellulaceae</taxon>
        <taxon>Novipirellula</taxon>
    </lineage>
</organism>
<comment type="catalytic activity">
    <reaction evidence="4">
        <text>a 2'-deoxyadenosine in DNA + S-adenosyl-L-methionine = an N(6)-methyl-2'-deoxyadenosine in DNA + S-adenosyl-L-homocysteine + H(+)</text>
        <dbReference type="Rhea" id="RHEA:15197"/>
        <dbReference type="Rhea" id="RHEA-COMP:12418"/>
        <dbReference type="Rhea" id="RHEA-COMP:12419"/>
        <dbReference type="ChEBI" id="CHEBI:15378"/>
        <dbReference type="ChEBI" id="CHEBI:57856"/>
        <dbReference type="ChEBI" id="CHEBI:59789"/>
        <dbReference type="ChEBI" id="CHEBI:90615"/>
        <dbReference type="ChEBI" id="CHEBI:90616"/>
        <dbReference type="EC" id="2.1.1.72"/>
    </reaction>
</comment>
<evidence type="ECO:0000259" key="7">
    <source>
        <dbReference type="Pfam" id="PF20466"/>
    </source>
</evidence>
<dbReference type="InterPro" id="IPR046820">
    <property type="entry name" value="MmeI_TRD"/>
</dbReference>
<keyword evidence="2" id="KW-0489">Methyltransferase</keyword>
<dbReference type="GO" id="GO:0032259">
    <property type="term" value="P:methylation"/>
    <property type="evidence" value="ECO:0007669"/>
    <property type="project" value="UniProtKB-KW"/>
</dbReference>
<dbReference type="Pfam" id="PF20465">
    <property type="entry name" value="MmeI_hel"/>
    <property type="match status" value="1"/>
</dbReference>
<proteinExistence type="predicted"/>
<evidence type="ECO:0000313" key="10">
    <source>
        <dbReference type="EMBL" id="TWU21738.1"/>
    </source>
</evidence>